<dbReference type="AlphaFoldDB" id="A0A3L8PYG0"/>
<evidence type="ECO:0000313" key="3">
    <source>
        <dbReference type="Proteomes" id="UP000281474"/>
    </source>
</evidence>
<evidence type="ECO:0000256" key="1">
    <source>
        <dbReference type="SAM" id="MobiDB-lite"/>
    </source>
</evidence>
<feature type="region of interest" description="Disordered" evidence="1">
    <location>
        <begin position="466"/>
        <end position="489"/>
    </location>
</feature>
<dbReference type="Proteomes" id="UP000281474">
    <property type="component" value="Unassembled WGS sequence"/>
</dbReference>
<keyword evidence="3" id="KW-1185">Reference proteome</keyword>
<accession>A0A3L8PYG0</accession>
<dbReference type="OrthoDB" id="9849123at2"/>
<evidence type="ECO:0000313" key="2">
    <source>
        <dbReference type="EMBL" id="RLV59092.1"/>
    </source>
</evidence>
<name>A0A3L8PYG0_9GAMM</name>
<sequence length="499" mass="57540">MSYSPSVSVSLAPYGFATGEEYVSEFMSITNFSDPMLRINRYHRLLADKGFCQNVTYEMHGNTCWNLAAEYRDLAEETKSDSVERALELYREAESWFRQAIKDYEDMVGDVSKKNTKQYRQQLEKSKTFLKETHEPLHEVEAQIEQLQDIAIEDEPVCYKPSTKCKLNVLDPMPKLRVRMMVSMADRAAKHETLCDSIESITELKAHARKVQAFTQVSAHDEMTKGERYDLATSYWNLGFKLNKMCSDQIDNLDRYNTDSETLVAELTDIAKHYQLAAAAMEKAGTLYIKCEDRIDCEKWLAYFDTKVENIQRSIENDMIEGIFKCRDSGMELVALWDYKKNAAVVDDMKPMPAEHYDRYDDNGQLLSSEPLECESESMDSKIKVLREQIAMKKRELQVKLDILHNAGPSSEGNRKSEISKLTKALKSLELSDKYELNATKQNFVKLTTKLNRLMTMVEWVKAPKDKKNPVKKLKRPSSPQTRKTSLPIAKRLLRHSIS</sequence>
<gene>
    <name evidence="2" type="ORF">D5018_13860</name>
</gene>
<reference evidence="2 3" key="1">
    <citation type="submission" date="2018-09" db="EMBL/GenBank/DDBJ databases">
        <title>Phylogeny of the Shewanellaceae, and recommendation for two new genera, Pseudoshewanella and Parashewanella.</title>
        <authorList>
            <person name="Wang G."/>
        </authorList>
    </citation>
    <scope>NUCLEOTIDE SEQUENCE [LARGE SCALE GENOMIC DNA]</scope>
    <source>
        <strain evidence="2 3">C51</strain>
    </source>
</reference>
<dbReference type="EMBL" id="QZEI01000044">
    <property type="protein sequence ID" value="RLV59092.1"/>
    <property type="molecule type" value="Genomic_DNA"/>
</dbReference>
<dbReference type="RefSeq" id="WP_121839594.1">
    <property type="nucleotide sequence ID" value="NZ_ML014793.1"/>
</dbReference>
<proteinExistence type="predicted"/>
<comment type="caution">
    <text evidence="2">The sequence shown here is derived from an EMBL/GenBank/DDBJ whole genome shotgun (WGS) entry which is preliminary data.</text>
</comment>
<protein>
    <submittedName>
        <fullName evidence="2">Uncharacterized protein</fullName>
    </submittedName>
</protein>
<organism evidence="2 3">
    <name type="scientific">Parashewanella curva</name>
    <dbReference type="NCBI Taxonomy" id="2338552"/>
    <lineage>
        <taxon>Bacteria</taxon>
        <taxon>Pseudomonadati</taxon>
        <taxon>Pseudomonadota</taxon>
        <taxon>Gammaproteobacteria</taxon>
        <taxon>Alteromonadales</taxon>
        <taxon>Shewanellaceae</taxon>
        <taxon>Parashewanella</taxon>
    </lineage>
</organism>